<evidence type="ECO:0000313" key="2">
    <source>
        <dbReference type="Proteomes" id="UP000075320"/>
    </source>
</evidence>
<reference evidence="1 2" key="1">
    <citation type="submission" date="2016-03" db="EMBL/GenBank/DDBJ databases">
        <authorList>
            <person name="Ploux O."/>
        </authorList>
    </citation>
    <scope>NUCLEOTIDE SEQUENCE [LARGE SCALE GENOMIC DNA]</scope>
    <source>
        <strain evidence="1 2">R0</strain>
    </source>
</reference>
<comment type="caution">
    <text evidence="1">The sequence shown here is derived from an EMBL/GenBank/DDBJ whole genome shotgun (WGS) entry which is preliminary data.</text>
</comment>
<accession>A0A150WFB6</accession>
<proteinExistence type="predicted"/>
<dbReference type="EMBL" id="LUKE01000006">
    <property type="protein sequence ID" value="KYG61726.1"/>
    <property type="molecule type" value="Genomic_DNA"/>
</dbReference>
<dbReference type="SUPFAM" id="SSF51735">
    <property type="entry name" value="NAD(P)-binding Rossmann-fold domains"/>
    <property type="match status" value="1"/>
</dbReference>
<keyword evidence="2" id="KW-1185">Reference proteome</keyword>
<dbReference type="PANTHER" id="PTHR14097">
    <property type="entry name" value="OXIDOREDUCTASE HTATIP2"/>
    <property type="match status" value="1"/>
</dbReference>
<organism evidence="1 2">
    <name type="scientific">Bdellovibrio bacteriovorus</name>
    <dbReference type="NCBI Taxonomy" id="959"/>
    <lineage>
        <taxon>Bacteria</taxon>
        <taxon>Pseudomonadati</taxon>
        <taxon>Bdellovibrionota</taxon>
        <taxon>Bdellovibrionia</taxon>
        <taxon>Bdellovibrionales</taxon>
        <taxon>Pseudobdellovibrionaceae</taxon>
        <taxon>Bdellovibrio</taxon>
    </lineage>
</organism>
<dbReference type="Gene3D" id="3.40.50.720">
    <property type="entry name" value="NAD(P)-binding Rossmann-like Domain"/>
    <property type="match status" value="1"/>
</dbReference>
<dbReference type="InterPro" id="IPR014843">
    <property type="entry name" value="Him1/Fmp52"/>
</dbReference>
<dbReference type="Proteomes" id="UP000075320">
    <property type="component" value="Unassembled WGS sequence"/>
</dbReference>
<evidence type="ECO:0000313" key="1">
    <source>
        <dbReference type="EMBL" id="KYG61726.1"/>
    </source>
</evidence>
<dbReference type="Pfam" id="PF08732">
    <property type="entry name" value="HIM1"/>
    <property type="match status" value="1"/>
</dbReference>
<name>A0A150WFB6_BDEBC</name>
<gene>
    <name evidence="1" type="ORF">AZI86_18150</name>
</gene>
<sequence length="233" mass="25697">MPSMMTYPTTITLIGATGLVGGELLSILSQIAEVKNIKAVTRRPLGKIPARTENIVMNLDQMEGQVDALKAEVFVCCLGTTIKTAGSQEAFRKVDYEYVMSFARVAEKVGAKKFLVVSAMGADANSSIFYNRTKGEMERDLKALNIPQIEIFQPSLILGDRKEHRSGEAFAQKLSPLLNPLLVGPLKKYRAIEATTIAKAMTIAILDFHPGRHTYRSDKIQNIVDETAKLRPK</sequence>
<dbReference type="AlphaFoldDB" id="A0A150WFB6"/>
<dbReference type="PANTHER" id="PTHR14097:SF7">
    <property type="entry name" value="OXIDOREDUCTASE HTATIP2"/>
    <property type="match status" value="1"/>
</dbReference>
<dbReference type="InterPro" id="IPR036291">
    <property type="entry name" value="NAD(P)-bd_dom_sf"/>
</dbReference>
<protein>
    <submittedName>
        <fullName evidence="1">Nucleoside-diphosphate sugar epimerase</fullName>
    </submittedName>
</protein>